<dbReference type="PIRSF" id="PIRSF006351">
    <property type="entry name" value="PTS_EIIC-Cellobiose"/>
    <property type="match status" value="1"/>
</dbReference>
<name>A0A2X3VHG6_9STRE</name>
<feature type="transmembrane region" description="Helical" evidence="10">
    <location>
        <begin position="114"/>
        <end position="136"/>
    </location>
</feature>
<reference evidence="12 13" key="1">
    <citation type="submission" date="2018-06" db="EMBL/GenBank/DDBJ databases">
        <authorList>
            <consortium name="Pathogen Informatics"/>
            <person name="Doyle S."/>
        </authorList>
    </citation>
    <scope>NUCLEOTIDE SEQUENCE [LARGE SCALE GENOMIC DNA]</scope>
    <source>
        <strain evidence="12 13">NCTC12278</strain>
    </source>
</reference>
<dbReference type="KEGG" id="sfer:NCTC12278_01389"/>
<evidence type="ECO:0000256" key="3">
    <source>
        <dbReference type="ARBA" id="ARBA00022475"/>
    </source>
</evidence>
<keyword evidence="13" id="KW-1185">Reference proteome</keyword>
<dbReference type="Proteomes" id="UP000249495">
    <property type="component" value="Chromosome 1"/>
</dbReference>
<evidence type="ECO:0000256" key="9">
    <source>
        <dbReference type="PIRNR" id="PIRNR006351"/>
    </source>
</evidence>
<comment type="subcellular location">
    <subcellularLocation>
        <location evidence="1">Cell membrane</location>
        <topology evidence="1">Multi-pass membrane protein</topology>
    </subcellularLocation>
</comment>
<keyword evidence="2 9" id="KW-0813">Transport</keyword>
<keyword evidence="12" id="KW-0808">Transferase</keyword>
<feature type="transmembrane region" description="Helical" evidence="10">
    <location>
        <begin position="31"/>
        <end position="58"/>
    </location>
</feature>
<feature type="transmembrane region" description="Helical" evidence="10">
    <location>
        <begin position="418"/>
        <end position="436"/>
    </location>
</feature>
<dbReference type="AlphaFoldDB" id="A0A2X3VHG6"/>
<gene>
    <name evidence="12" type="primary">celD</name>
    <name evidence="12" type="ORF">NCTC12278_01389</name>
</gene>
<evidence type="ECO:0000256" key="8">
    <source>
        <dbReference type="ARBA" id="ARBA00023136"/>
    </source>
</evidence>
<protein>
    <recommendedName>
        <fullName evidence="9">Permease IIC component</fullName>
    </recommendedName>
</protein>
<keyword evidence="8 9" id="KW-0472">Membrane</keyword>
<evidence type="ECO:0000259" key="11">
    <source>
        <dbReference type="PROSITE" id="PS51105"/>
    </source>
</evidence>
<dbReference type="PANTHER" id="PTHR33989:SF8">
    <property type="entry name" value="PERMEASE IIC COMPONENT"/>
    <property type="match status" value="1"/>
</dbReference>
<keyword evidence="4 9" id="KW-0762">Sugar transport</keyword>
<evidence type="ECO:0000313" key="13">
    <source>
        <dbReference type="Proteomes" id="UP000249495"/>
    </source>
</evidence>
<evidence type="ECO:0000256" key="5">
    <source>
        <dbReference type="ARBA" id="ARBA00022683"/>
    </source>
</evidence>
<dbReference type="InterPro" id="IPR004501">
    <property type="entry name" value="PTS_EIIC_3"/>
</dbReference>
<evidence type="ECO:0000256" key="7">
    <source>
        <dbReference type="ARBA" id="ARBA00022989"/>
    </source>
</evidence>
<dbReference type="NCBIfam" id="TIGR00410">
    <property type="entry name" value="lacE"/>
    <property type="match status" value="1"/>
</dbReference>
<dbReference type="GO" id="GO:1901264">
    <property type="term" value="P:carbohydrate derivative transport"/>
    <property type="evidence" value="ECO:0007669"/>
    <property type="project" value="TreeGrafter"/>
</dbReference>
<proteinExistence type="predicted"/>
<feature type="transmembrane region" description="Helical" evidence="10">
    <location>
        <begin position="269"/>
        <end position="288"/>
    </location>
</feature>
<feature type="transmembrane region" description="Helical" evidence="10">
    <location>
        <begin position="241"/>
        <end position="262"/>
    </location>
</feature>
<comment type="function">
    <text evidence="9">The phosphoenolpyruvate-dependent sugar phosphotransferase system (PTS), a major carbohydrate active -transport system, catalyzes the phosphorylation of incoming sugar substrates concomitant with their translocation across the cell membrane.</text>
</comment>
<dbReference type="PROSITE" id="PS51105">
    <property type="entry name" value="PTS_EIIC_TYPE_3"/>
    <property type="match status" value="1"/>
</dbReference>
<evidence type="ECO:0000313" key="12">
    <source>
        <dbReference type="EMBL" id="SQF40810.1"/>
    </source>
</evidence>
<evidence type="ECO:0000256" key="10">
    <source>
        <dbReference type="SAM" id="Phobius"/>
    </source>
</evidence>
<feature type="transmembrane region" description="Helical" evidence="10">
    <location>
        <begin position="78"/>
        <end position="102"/>
    </location>
</feature>
<evidence type="ECO:0000256" key="4">
    <source>
        <dbReference type="ARBA" id="ARBA00022597"/>
    </source>
</evidence>
<dbReference type="NCBIfam" id="NF007157">
    <property type="entry name" value="PRK09592.1"/>
    <property type="match status" value="1"/>
</dbReference>
<dbReference type="InterPro" id="IPR003352">
    <property type="entry name" value="PTS_EIIC"/>
</dbReference>
<organism evidence="12 13">
    <name type="scientific">Streptococcus ferus</name>
    <dbReference type="NCBI Taxonomy" id="1345"/>
    <lineage>
        <taxon>Bacteria</taxon>
        <taxon>Bacillati</taxon>
        <taxon>Bacillota</taxon>
        <taxon>Bacilli</taxon>
        <taxon>Lactobacillales</taxon>
        <taxon>Streptococcaceae</taxon>
        <taxon>Streptococcus</taxon>
    </lineage>
</organism>
<evidence type="ECO:0000256" key="2">
    <source>
        <dbReference type="ARBA" id="ARBA00022448"/>
    </source>
</evidence>
<keyword evidence="6 10" id="KW-0812">Transmembrane</keyword>
<feature type="domain" description="PTS EIIC type-3" evidence="11">
    <location>
        <begin position="11"/>
        <end position="436"/>
    </location>
</feature>
<dbReference type="InterPro" id="IPR004796">
    <property type="entry name" value="PTS_IIC_cello"/>
</dbReference>
<dbReference type="Pfam" id="PF02378">
    <property type="entry name" value="PTS_EIIC"/>
    <property type="match status" value="1"/>
</dbReference>
<keyword evidence="7 10" id="KW-1133">Transmembrane helix</keyword>
<feature type="transmembrane region" description="Helical" evidence="10">
    <location>
        <begin position="168"/>
        <end position="190"/>
    </location>
</feature>
<dbReference type="OrthoDB" id="1550290at2"/>
<keyword evidence="5" id="KW-0598">Phosphotransferase system</keyword>
<dbReference type="InterPro" id="IPR051088">
    <property type="entry name" value="PTS_Sugar-EIIC/EIIB"/>
</dbReference>
<dbReference type="RefSeq" id="WP_018030236.1">
    <property type="nucleotide sequence ID" value="NZ_JBCLUB010000001.1"/>
</dbReference>
<dbReference type="STRING" id="1123303.GCA_000372425_00906"/>
<keyword evidence="3 9" id="KW-1003">Cell membrane</keyword>
<feature type="transmembrane region" description="Helical" evidence="10">
    <location>
        <begin position="211"/>
        <end position="235"/>
    </location>
</feature>
<evidence type="ECO:0000256" key="1">
    <source>
        <dbReference type="ARBA" id="ARBA00004651"/>
    </source>
</evidence>
<evidence type="ECO:0000256" key="6">
    <source>
        <dbReference type="ARBA" id="ARBA00022692"/>
    </source>
</evidence>
<sequence length="452" mass="49374">MEEQKGFFGVLERYLMGPMGKIAQYKVVRAITAAGMAAVPFTIVGSMFLVFSVLPLSFSFWPVVADLFEASFDKFTNLYMVANYATMGSLSLYFVLAIGYELTKIYAEEEDLDLNPLNGALLSLMAFIMTVPQLIFKDGQMMQVINHSLKKGTIIAEGWEMSNGVTRFGTTGIFTSIIMAVISVLLYRMCVKRQWVIKMPDAVPEGVSRGFTALVPSFVIAFVIIFVNGALVFLGTDIFKVIAIPFGFVTKLTDSWIGLMIIYLLTQALWIVGIHGANIIFALVNPIALANMAQNASEGTRYIVAGEFSNMFVIAGGSGATLGLCIWLATRAKSEQLSAIGKASIVPGIFNINEPLIFGIPIIYNPSLAIPFMLAPMTSATIYYLAMKLELVKAVFAQVPWPTPVGIGAFLGTGDWKGIILALVCAIAAFLVYYPFIRLYDKKLVNEEQGLS</sequence>
<dbReference type="GO" id="GO:0008982">
    <property type="term" value="F:protein-N(PI)-phosphohistidine-sugar phosphotransferase activity"/>
    <property type="evidence" value="ECO:0007669"/>
    <property type="project" value="UniProtKB-UniRule"/>
</dbReference>
<accession>A0A2X3VHG6</accession>
<dbReference type="PANTHER" id="PTHR33989">
    <property type="match status" value="1"/>
</dbReference>
<dbReference type="EMBL" id="LS483343">
    <property type="protein sequence ID" value="SQF40810.1"/>
    <property type="molecule type" value="Genomic_DNA"/>
</dbReference>
<dbReference type="GO" id="GO:0005886">
    <property type="term" value="C:plasma membrane"/>
    <property type="evidence" value="ECO:0007669"/>
    <property type="project" value="UniProtKB-SubCell"/>
</dbReference>
<feature type="transmembrane region" description="Helical" evidence="10">
    <location>
        <begin position="308"/>
        <end position="329"/>
    </location>
</feature>
<dbReference type="GO" id="GO:0009401">
    <property type="term" value="P:phosphoenolpyruvate-dependent sugar phosphotransferase system"/>
    <property type="evidence" value="ECO:0007669"/>
    <property type="project" value="UniProtKB-KW"/>
</dbReference>